<evidence type="ECO:0000256" key="2">
    <source>
        <dbReference type="SAM" id="SignalP"/>
    </source>
</evidence>
<dbReference type="GO" id="GO:0030246">
    <property type="term" value="F:carbohydrate binding"/>
    <property type="evidence" value="ECO:0007669"/>
    <property type="project" value="TreeGrafter"/>
</dbReference>
<dbReference type="PANTHER" id="PTHR33376">
    <property type="match status" value="1"/>
</dbReference>
<proteinExistence type="predicted"/>
<gene>
    <name evidence="3" type="ORF">DFP75_1017</name>
</gene>
<evidence type="ECO:0000256" key="1">
    <source>
        <dbReference type="ARBA" id="ARBA00022729"/>
    </source>
</evidence>
<feature type="signal peptide" evidence="2">
    <location>
        <begin position="1"/>
        <end position="23"/>
    </location>
</feature>
<dbReference type="Gene3D" id="3.40.190.170">
    <property type="entry name" value="Bacterial extracellular solute-binding protein, family 7"/>
    <property type="match status" value="1"/>
</dbReference>
<keyword evidence="4" id="KW-1185">Reference proteome</keyword>
<keyword evidence="3" id="KW-0675">Receptor</keyword>
<dbReference type="AlphaFoldDB" id="A0A318V904"/>
<dbReference type="Proteomes" id="UP000247551">
    <property type="component" value="Unassembled WGS sequence"/>
</dbReference>
<dbReference type="PIRSF" id="PIRSF006470">
    <property type="entry name" value="DctB"/>
    <property type="match status" value="1"/>
</dbReference>
<protein>
    <submittedName>
        <fullName evidence="3">Tripartite ATP-independent transporter DctP family solute receptor</fullName>
    </submittedName>
</protein>
<evidence type="ECO:0000313" key="3">
    <source>
        <dbReference type="EMBL" id="PYF83988.1"/>
    </source>
</evidence>
<dbReference type="GO" id="GO:0055085">
    <property type="term" value="P:transmembrane transport"/>
    <property type="evidence" value="ECO:0007669"/>
    <property type="project" value="InterPro"/>
</dbReference>
<accession>A0A318V904</accession>
<dbReference type="NCBIfam" id="NF037995">
    <property type="entry name" value="TRAP_S1"/>
    <property type="match status" value="1"/>
</dbReference>
<dbReference type="InterPro" id="IPR038404">
    <property type="entry name" value="TRAP_DctP_sf"/>
</dbReference>
<dbReference type="RefSeq" id="WP_110571472.1">
    <property type="nucleotide sequence ID" value="NZ_QKLW01000001.1"/>
</dbReference>
<organism evidence="3 4">
    <name type="scientific">Marinomonas alcarazii</name>
    <dbReference type="NCBI Taxonomy" id="491949"/>
    <lineage>
        <taxon>Bacteria</taxon>
        <taxon>Pseudomonadati</taxon>
        <taxon>Pseudomonadota</taxon>
        <taxon>Gammaproteobacteria</taxon>
        <taxon>Oceanospirillales</taxon>
        <taxon>Oceanospirillaceae</taxon>
        <taxon>Marinomonas</taxon>
    </lineage>
</organism>
<dbReference type="GO" id="GO:0030288">
    <property type="term" value="C:outer membrane-bounded periplasmic space"/>
    <property type="evidence" value="ECO:0007669"/>
    <property type="project" value="InterPro"/>
</dbReference>
<reference evidence="3 4" key="1">
    <citation type="submission" date="2018-06" db="EMBL/GenBank/DDBJ databases">
        <title>Genomic Encyclopedia of Type Strains, Phase III (KMG-III): the genomes of soil and plant-associated and newly described type strains.</title>
        <authorList>
            <person name="Whitman W."/>
        </authorList>
    </citation>
    <scope>NUCLEOTIDE SEQUENCE [LARGE SCALE GENOMIC DNA]</scope>
    <source>
        <strain evidence="3 4">CECT 7730</strain>
    </source>
</reference>
<keyword evidence="1 2" id="KW-0732">Signal</keyword>
<dbReference type="InterPro" id="IPR004682">
    <property type="entry name" value="TRAP_DctP"/>
</dbReference>
<dbReference type="PANTHER" id="PTHR33376:SF2">
    <property type="entry name" value="DICARBOXYLATE-BINDING PERIPLASMIC PROTEIN"/>
    <property type="match status" value="1"/>
</dbReference>
<dbReference type="InterPro" id="IPR018389">
    <property type="entry name" value="DctP_fam"/>
</dbReference>
<sequence length="328" mass="36613">MKKLTATLLLSAAVLTASISAHAKTYRLATNTVENAITGYLIQDFVEGVAEKTDNRVKIRVSWNGVLGTQSQYLQAMQIGVIDMGMINSATLETLAPEIGVINLPYIFRSKEEYGLVLNNPDIQEMINSYVADSGLLQIGYLSNGFRSIYAAKPMKSIDDVKGLKLRTLSSDSYIKMINLFGAVPTPLPFGEVYPSLQQKIIDGAEGGLSALWDLKFGEVAKYGLKTEQTRLTDFILASKKFMDKLSPEDREIVLSEMKRVSSKSIETIDENIEERTKIAVEKMGVEIHEVDKTPFIEAVKPMYVDAMNDDKKKAFIEKIFELENREM</sequence>
<comment type="caution">
    <text evidence="3">The sequence shown here is derived from an EMBL/GenBank/DDBJ whole genome shotgun (WGS) entry which is preliminary data.</text>
</comment>
<dbReference type="NCBIfam" id="TIGR00787">
    <property type="entry name" value="dctP"/>
    <property type="match status" value="1"/>
</dbReference>
<evidence type="ECO:0000313" key="4">
    <source>
        <dbReference type="Proteomes" id="UP000247551"/>
    </source>
</evidence>
<dbReference type="Pfam" id="PF03480">
    <property type="entry name" value="DctP"/>
    <property type="match status" value="1"/>
</dbReference>
<feature type="chain" id="PRO_5016322395" evidence="2">
    <location>
        <begin position="24"/>
        <end position="328"/>
    </location>
</feature>
<dbReference type="EMBL" id="QKLW01000001">
    <property type="protein sequence ID" value="PYF83988.1"/>
    <property type="molecule type" value="Genomic_DNA"/>
</dbReference>
<name>A0A318V904_9GAMM</name>